<dbReference type="EMBL" id="JAQNDM010000002">
    <property type="protein sequence ID" value="MDC0710306.1"/>
    <property type="molecule type" value="Genomic_DNA"/>
</dbReference>
<dbReference type="Proteomes" id="UP001221838">
    <property type="component" value="Unassembled WGS sequence"/>
</dbReference>
<feature type="compositionally biased region" description="Basic residues" evidence="1">
    <location>
        <begin position="71"/>
        <end position="82"/>
    </location>
</feature>
<sequence>MERDFARYLGCGEMGPMDDPGEQDVTATVRTLYGMSYAYQAHSTDSATRTTQNHRSPPDDFAHEREDSHHRDLRSHGWLRYR</sequence>
<name>A0ABT5D9I0_9BACT</name>
<evidence type="ECO:0000256" key="1">
    <source>
        <dbReference type="SAM" id="MobiDB-lite"/>
    </source>
</evidence>
<comment type="caution">
    <text evidence="2">The sequence shown here is derived from an EMBL/GenBank/DDBJ whole genome shotgun (WGS) entry which is preliminary data.</text>
</comment>
<protein>
    <submittedName>
        <fullName evidence="2">Uncharacterized protein</fullName>
    </submittedName>
</protein>
<gene>
    <name evidence="2" type="ORF">POL68_17655</name>
</gene>
<reference evidence="2 3" key="1">
    <citation type="submission" date="2022-11" db="EMBL/GenBank/DDBJ databases">
        <title>Minimal conservation of predation-associated metabolite biosynthetic gene clusters underscores biosynthetic potential of Myxococcota including descriptions for ten novel species: Archangium lansinium sp. nov., Myxococcus landrumus sp. nov., Nannocystis bai.</title>
        <authorList>
            <person name="Ahearne A."/>
            <person name="Stevens C."/>
            <person name="Dowd S."/>
        </authorList>
    </citation>
    <scope>NUCLEOTIDE SEQUENCE [LARGE SCALE GENOMIC DNA]</scope>
    <source>
        <strain evidence="2 3">NCWAL01</strain>
    </source>
</reference>
<evidence type="ECO:0000313" key="3">
    <source>
        <dbReference type="Proteomes" id="UP001221838"/>
    </source>
</evidence>
<proteinExistence type="predicted"/>
<dbReference type="RefSeq" id="WP_272139646.1">
    <property type="nucleotide sequence ID" value="NZ_JAQNDM010000002.1"/>
</dbReference>
<feature type="region of interest" description="Disordered" evidence="1">
    <location>
        <begin position="43"/>
        <end position="82"/>
    </location>
</feature>
<feature type="region of interest" description="Disordered" evidence="1">
    <location>
        <begin position="1"/>
        <end position="25"/>
    </location>
</feature>
<accession>A0ABT5D9I0</accession>
<evidence type="ECO:0000313" key="2">
    <source>
        <dbReference type="EMBL" id="MDC0710306.1"/>
    </source>
</evidence>
<organism evidence="2 3">
    <name type="scientific">Stigmatella ashevillensis</name>
    <dbReference type="NCBI Taxonomy" id="2995309"/>
    <lineage>
        <taxon>Bacteria</taxon>
        <taxon>Pseudomonadati</taxon>
        <taxon>Myxococcota</taxon>
        <taxon>Myxococcia</taxon>
        <taxon>Myxococcales</taxon>
        <taxon>Cystobacterineae</taxon>
        <taxon>Archangiaceae</taxon>
        <taxon>Stigmatella</taxon>
    </lineage>
</organism>
<feature type="compositionally biased region" description="Polar residues" evidence="1">
    <location>
        <begin position="43"/>
        <end position="55"/>
    </location>
</feature>
<keyword evidence="3" id="KW-1185">Reference proteome</keyword>
<feature type="compositionally biased region" description="Basic and acidic residues" evidence="1">
    <location>
        <begin position="56"/>
        <end position="70"/>
    </location>
</feature>